<keyword evidence="2" id="KW-1185">Reference proteome</keyword>
<protein>
    <recommendedName>
        <fullName evidence="3">Tail assembly chaperone</fullName>
    </recommendedName>
</protein>
<proteinExistence type="predicted"/>
<accession>A0ABT1H788</accession>
<gene>
    <name evidence="1" type="ORF">LX12_004314</name>
</gene>
<organism evidence="1 2">
    <name type="scientific">Williamsia serinedens</name>
    <dbReference type="NCBI Taxonomy" id="391736"/>
    <lineage>
        <taxon>Bacteria</taxon>
        <taxon>Bacillati</taxon>
        <taxon>Actinomycetota</taxon>
        <taxon>Actinomycetes</taxon>
        <taxon>Mycobacteriales</taxon>
        <taxon>Nocardiaceae</taxon>
        <taxon>Williamsia</taxon>
    </lineage>
</organism>
<evidence type="ECO:0000313" key="2">
    <source>
        <dbReference type="Proteomes" id="UP001205740"/>
    </source>
</evidence>
<evidence type="ECO:0000313" key="1">
    <source>
        <dbReference type="EMBL" id="MCP2163101.1"/>
    </source>
</evidence>
<reference evidence="1 2" key="1">
    <citation type="submission" date="2022-06" db="EMBL/GenBank/DDBJ databases">
        <title>Genomic Encyclopedia of Archaeal and Bacterial Type Strains, Phase II (KMG-II): from individual species to whole genera.</title>
        <authorList>
            <person name="Goeker M."/>
        </authorList>
    </citation>
    <scope>NUCLEOTIDE SEQUENCE [LARGE SCALE GENOMIC DNA]</scope>
    <source>
        <strain evidence="1 2">DSM 45037</strain>
    </source>
</reference>
<evidence type="ECO:0008006" key="3">
    <source>
        <dbReference type="Google" id="ProtNLM"/>
    </source>
</evidence>
<sequence>MSVPEGYSVAPVSTDHLCKLAVPVPGRDEPVLIEAPFLAWMPPEKIDEYEEWASAMVTDEKDVTDWHTDNDHLPKDERTPFPAKKAKLVGDGDPKRKRELLREMKIRWIKPYMDDEDYTALISSTKLPEATITWIFDQLNKKDVAPVTVGESVASADS</sequence>
<dbReference type="Proteomes" id="UP001205740">
    <property type="component" value="Unassembled WGS sequence"/>
</dbReference>
<dbReference type="EMBL" id="JAMTCG010000013">
    <property type="protein sequence ID" value="MCP2163101.1"/>
    <property type="molecule type" value="Genomic_DNA"/>
</dbReference>
<comment type="caution">
    <text evidence="1">The sequence shown here is derived from an EMBL/GenBank/DDBJ whole genome shotgun (WGS) entry which is preliminary data.</text>
</comment>
<dbReference type="RefSeq" id="WP_253656672.1">
    <property type="nucleotide sequence ID" value="NZ_BAAAOE010000001.1"/>
</dbReference>
<name>A0ABT1H788_9NOCA</name>